<feature type="domain" description="DUF2382" evidence="1">
    <location>
        <begin position="43"/>
        <end position="165"/>
    </location>
</feature>
<name>A0A8J3Y6V5_9ACTN</name>
<gene>
    <name evidence="2" type="ORF">Sya03_17840</name>
</gene>
<evidence type="ECO:0000259" key="1">
    <source>
        <dbReference type="Pfam" id="PF09557"/>
    </source>
</evidence>
<evidence type="ECO:0000313" key="3">
    <source>
        <dbReference type="Proteomes" id="UP000652013"/>
    </source>
</evidence>
<dbReference type="InterPro" id="IPR019060">
    <property type="entry name" value="DUF2382"/>
</dbReference>
<protein>
    <recommendedName>
        <fullName evidence="1">DUF2382 domain-containing protein</fullName>
    </recommendedName>
</protein>
<proteinExistence type="predicted"/>
<dbReference type="PANTHER" id="PTHR38463:SF1">
    <property type="entry name" value="STRESS RESPONSE PROTEIN YSNF"/>
    <property type="match status" value="1"/>
</dbReference>
<evidence type="ECO:0000313" key="2">
    <source>
        <dbReference type="EMBL" id="GIJ02432.1"/>
    </source>
</evidence>
<dbReference type="InterPro" id="IPR052967">
    <property type="entry name" value="Stress_Response_Assoc"/>
</dbReference>
<dbReference type="EMBL" id="BOOY01000010">
    <property type="protein sequence ID" value="GIJ02432.1"/>
    <property type="molecule type" value="Genomic_DNA"/>
</dbReference>
<dbReference type="AlphaFoldDB" id="A0A8J3Y6V5"/>
<keyword evidence="3" id="KW-1185">Reference proteome</keyword>
<comment type="caution">
    <text evidence="2">The sequence shown here is derived from an EMBL/GenBank/DDBJ whole genome shotgun (WGS) entry which is preliminary data.</text>
</comment>
<dbReference type="Proteomes" id="UP000652013">
    <property type="component" value="Unassembled WGS sequence"/>
</dbReference>
<reference evidence="2" key="1">
    <citation type="submission" date="2021-01" db="EMBL/GenBank/DDBJ databases">
        <title>Whole genome shotgun sequence of Spirilliplanes yamanashiensis NBRC 15828.</title>
        <authorList>
            <person name="Komaki H."/>
            <person name="Tamura T."/>
        </authorList>
    </citation>
    <scope>NUCLEOTIDE SEQUENCE</scope>
    <source>
        <strain evidence="2">NBRC 15828</strain>
    </source>
</reference>
<dbReference type="Pfam" id="PF09557">
    <property type="entry name" value="DUF2382"/>
    <property type="match status" value="1"/>
</dbReference>
<organism evidence="2 3">
    <name type="scientific">Spirilliplanes yamanashiensis</name>
    <dbReference type="NCBI Taxonomy" id="42233"/>
    <lineage>
        <taxon>Bacteria</taxon>
        <taxon>Bacillati</taxon>
        <taxon>Actinomycetota</taxon>
        <taxon>Actinomycetes</taxon>
        <taxon>Micromonosporales</taxon>
        <taxon>Micromonosporaceae</taxon>
        <taxon>Spirilliplanes</taxon>
    </lineage>
</organism>
<sequence>MNAADLEAMTTDQLHEHARSRGILGADSIGRDELIAVLTDTAMTRSEERLVASTELYEIGRVRLSKRVITEDVQITVPLRREEILVERIPITEASTPPVEDPDVFGDPAVFTRDQGGVIYEVTLHQERPLVTTEIVPMERVRLTKVVHTDERMVVGEVRKERLEVELPGERPRPVD</sequence>
<dbReference type="RefSeq" id="WP_203937742.1">
    <property type="nucleotide sequence ID" value="NZ_BAAAGJ010000012.1"/>
</dbReference>
<accession>A0A8J3Y6V5</accession>
<dbReference type="PANTHER" id="PTHR38463">
    <property type="entry name" value="STRESS RESPONSE PROTEIN YSNF"/>
    <property type="match status" value="1"/>
</dbReference>